<dbReference type="Proteomes" id="UP000012019">
    <property type="component" value="Unassembled WGS sequence"/>
</dbReference>
<dbReference type="CDD" id="cd01131">
    <property type="entry name" value="PilT"/>
    <property type="match status" value="1"/>
</dbReference>
<dbReference type="AlphaFoldDB" id="M7PPR6"/>
<dbReference type="OrthoDB" id="6189814at2"/>
<dbReference type="NCBIfam" id="TIGR01420">
    <property type="entry name" value="pilT_fam"/>
    <property type="match status" value="1"/>
</dbReference>
<dbReference type="Gene3D" id="3.30.450.90">
    <property type="match status" value="1"/>
</dbReference>
<organism evidence="3 4">
    <name type="scientific">Methylophaga lonarensis MPL</name>
    <dbReference type="NCBI Taxonomy" id="1286106"/>
    <lineage>
        <taxon>Bacteria</taxon>
        <taxon>Pseudomonadati</taxon>
        <taxon>Pseudomonadota</taxon>
        <taxon>Gammaproteobacteria</taxon>
        <taxon>Thiotrichales</taxon>
        <taxon>Piscirickettsiaceae</taxon>
        <taxon>Methylophaga</taxon>
    </lineage>
</organism>
<comment type="similarity">
    <text evidence="1">Belongs to the GSP E family.</text>
</comment>
<evidence type="ECO:0000256" key="1">
    <source>
        <dbReference type="ARBA" id="ARBA00006611"/>
    </source>
</evidence>
<dbReference type="Gene3D" id="3.40.50.300">
    <property type="entry name" value="P-loop containing nucleotide triphosphate hydrolases"/>
    <property type="match status" value="1"/>
</dbReference>
<dbReference type="Pfam" id="PF00437">
    <property type="entry name" value="T2SSE"/>
    <property type="match status" value="1"/>
</dbReference>
<dbReference type="eggNOG" id="COG5008">
    <property type="taxonomic scope" value="Bacteria"/>
</dbReference>
<dbReference type="PANTHER" id="PTHR30486">
    <property type="entry name" value="TWITCHING MOTILITY PROTEIN PILT"/>
    <property type="match status" value="1"/>
</dbReference>
<proteinExistence type="inferred from homology"/>
<keyword evidence="4" id="KW-1185">Reference proteome</keyword>
<comment type="caution">
    <text evidence="3">The sequence shown here is derived from an EMBL/GenBank/DDBJ whole genome shotgun (WGS) entry which is preliminary data.</text>
</comment>
<dbReference type="PROSITE" id="PS00662">
    <property type="entry name" value="T2SP_E"/>
    <property type="match status" value="1"/>
</dbReference>
<dbReference type="RefSeq" id="WP_009726997.1">
    <property type="nucleotide sequence ID" value="NZ_APHR01000055.1"/>
</dbReference>
<dbReference type="PATRIC" id="fig|1286106.3.peg.2027"/>
<dbReference type="EMBL" id="APHR01000055">
    <property type="protein sequence ID" value="EMR12459.1"/>
    <property type="molecule type" value="Genomic_DNA"/>
</dbReference>
<dbReference type="InterPro" id="IPR027417">
    <property type="entry name" value="P-loop_NTPase"/>
</dbReference>
<protein>
    <submittedName>
        <fullName evidence="3">Twitching motility protein PilT</fullName>
    </submittedName>
</protein>
<dbReference type="STRING" id="1286106.MPL1_10137"/>
<dbReference type="SUPFAM" id="SSF52540">
    <property type="entry name" value="P-loop containing nucleoside triphosphate hydrolases"/>
    <property type="match status" value="1"/>
</dbReference>
<dbReference type="PANTHER" id="PTHR30486:SF12">
    <property type="entry name" value="TYPE IV PILUS ATPASE PILU"/>
    <property type="match status" value="1"/>
</dbReference>
<name>M7PPR6_9GAMM</name>
<gene>
    <name evidence="3" type="ORF">MPL1_10137</name>
</gene>
<dbReference type="InterPro" id="IPR003593">
    <property type="entry name" value="AAA+_ATPase"/>
</dbReference>
<reference evidence="3 4" key="1">
    <citation type="journal article" date="2013" name="Genome Announc.">
        <title>Draft Genome Sequence of Methylophaga lonarensis MPLT, a Haloalkaliphilic (Non-Methane-Utilizing) Methylotroph.</title>
        <authorList>
            <person name="Shetty S.A."/>
            <person name="Marathe N.P."/>
            <person name="Munot H."/>
            <person name="Antony C.P."/>
            <person name="Dhotre D.P."/>
            <person name="Murrell J.C."/>
            <person name="Shouche Y.S."/>
        </authorList>
    </citation>
    <scope>NUCLEOTIDE SEQUENCE [LARGE SCALE GENOMIC DNA]</scope>
    <source>
        <strain evidence="3 4">MPL</strain>
    </source>
</reference>
<sequence>MDMTPYLKLMAEKEASDLFFCTGTEPQLKIQGVIRPIGNKKMLPGEVEQLANALMNEQQRAEFQSVMEMNFAVPLKDVGRFRVNVFRQRGEVSIVIRYIKSKIPKFEEMNLPDVLGNIIIEKRGLILVVGATGSGKSTTLAAMIGHRNQTTNSHILTIEDPLEFVHAHGRSIVQQREVGIDTLSYENALKNALREAPDVILIGEIRDMETMKHAINYSETGHLCLATLHANNANQALDRILNFFPEAMHRQLLMDLSLNLRAIVSQRLLPSKQGGLVPAVEVMLSTPFIAELISKGDIGGIKEAMKDSSAAGTITFDQALLQLFYDGKISMEEALQNADSKNDVSLEIRMNSSQDDADGHSELIMN</sequence>
<dbReference type="InterPro" id="IPR001482">
    <property type="entry name" value="T2SS/T4SS_dom"/>
</dbReference>
<dbReference type="GO" id="GO:0016887">
    <property type="term" value="F:ATP hydrolysis activity"/>
    <property type="evidence" value="ECO:0007669"/>
    <property type="project" value="InterPro"/>
</dbReference>
<dbReference type="InterPro" id="IPR006321">
    <property type="entry name" value="PilT/PilU"/>
</dbReference>
<accession>M7PPR6</accession>
<dbReference type="InterPro" id="IPR050921">
    <property type="entry name" value="T4SS_GSP_E_ATPase"/>
</dbReference>
<evidence type="ECO:0000313" key="3">
    <source>
        <dbReference type="EMBL" id="EMR12459.1"/>
    </source>
</evidence>
<dbReference type="SMART" id="SM00382">
    <property type="entry name" value="AAA"/>
    <property type="match status" value="1"/>
</dbReference>
<evidence type="ECO:0000259" key="2">
    <source>
        <dbReference type="PROSITE" id="PS00662"/>
    </source>
</evidence>
<dbReference type="GO" id="GO:0005524">
    <property type="term" value="F:ATP binding"/>
    <property type="evidence" value="ECO:0007669"/>
    <property type="project" value="InterPro"/>
</dbReference>
<feature type="domain" description="Bacterial type II secretion system protein E" evidence="2">
    <location>
        <begin position="193"/>
        <end position="207"/>
    </location>
</feature>
<evidence type="ECO:0000313" key="4">
    <source>
        <dbReference type="Proteomes" id="UP000012019"/>
    </source>
</evidence>